<dbReference type="GO" id="GO:0006629">
    <property type="term" value="P:lipid metabolic process"/>
    <property type="evidence" value="ECO:0007669"/>
    <property type="project" value="UniProtKB-KW"/>
</dbReference>
<evidence type="ECO:0000256" key="4">
    <source>
        <dbReference type="ARBA" id="ARBA00022692"/>
    </source>
</evidence>
<keyword evidence="6" id="KW-0443">Lipid metabolism</keyword>
<dbReference type="PANTHER" id="PTHR31595">
    <property type="entry name" value="LONG-CHAIN-ALCOHOL O-FATTY-ACYLTRANSFERASE 3-RELATED"/>
    <property type="match status" value="1"/>
</dbReference>
<organism evidence="11">
    <name type="scientific">Rhizophora mucronata</name>
    <name type="common">Asiatic mangrove</name>
    <dbReference type="NCBI Taxonomy" id="61149"/>
    <lineage>
        <taxon>Eukaryota</taxon>
        <taxon>Viridiplantae</taxon>
        <taxon>Streptophyta</taxon>
        <taxon>Embryophyta</taxon>
        <taxon>Tracheophyta</taxon>
        <taxon>Spermatophyta</taxon>
        <taxon>Magnoliopsida</taxon>
        <taxon>eudicotyledons</taxon>
        <taxon>Gunneridae</taxon>
        <taxon>Pentapetalae</taxon>
        <taxon>rosids</taxon>
        <taxon>fabids</taxon>
        <taxon>Malpighiales</taxon>
        <taxon>Rhizophoraceae</taxon>
        <taxon>Rhizophora</taxon>
    </lineage>
</organism>
<evidence type="ECO:0000256" key="1">
    <source>
        <dbReference type="ARBA" id="ARBA00004141"/>
    </source>
</evidence>
<feature type="transmembrane region" description="Helical" evidence="9">
    <location>
        <begin position="6"/>
        <end position="24"/>
    </location>
</feature>
<accession>A0A2P2IRX7</accession>
<dbReference type="GO" id="GO:0008374">
    <property type="term" value="F:O-acyltransferase activity"/>
    <property type="evidence" value="ECO:0007669"/>
    <property type="project" value="InterPro"/>
</dbReference>
<evidence type="ECO:0000313" key="11">
    <source>
        <dbReference type="EMBL" id="MBW83974.1"/>
    </source>
</evidence>
<proteinExistence type="inferred from homology"/>
<protein>
    <submittedName>
        <fullName evidence="11">Acyltransferase</fullName>
    </submittedName>
</protein>
<evidence type="ECO:0000256" key="2">
    <source>
        <dbReference type="ARBA" id="ARBA00007282"/>
    </source>
</evidence>
<feature type="domain" description="Wax synthase" evidence="10">
    <location>
        <begin position="192"/>
        <end position="278"/>
    </location>
</feature>
<sequence>MEGELYSFLKVSLLVIVSLLYCYALEKIIPQGNKRLLCALPIVFFFLTVPLNYSIIHFRGTTAFFIGWLANFKLLLFAYGKGPLSSNSSLSLGLFMAVACLPIKIQQSQHQNSHVNGRAKQNPVPRTGQKSVLNYATKGVLYASTVRLCDSRQHIHPDIISLLYCCQIYFYLEITLALAGYLAGALFGFELEPQFNEPYLSSSLQDFWGRRWNLMVSSILRPTVYEPVRKTCTPFIGRRPAQLTAIFGTFVVSGAMHELILSLLGNGWPTWEVTCFFLLHGSCLVAEVAVKQAINDRWRLPRLMSTPLAVGFVLVTGYWLFLPPLIRCQVFDSGFKEYDMLREFLMDGWSNVRYKVFQLI</sequence>
<evidence type="ECO:0000256" key="7">
    <source>
        <dbReference type="ARBA" id="ARBA00023136"/>
    </source>
</evidence>
<evidence type="ECO:0000256" key="3">
    <source>
        <dbReference type="ARBA" id="ARBA00022679"/>
    </source>
</evidence>
<dbReference type="InterPro" id="IPR032805">
    <property type="entry name" value="Wax_synthase_dom"/>
</dbReference>
<evidence type="ECO:0000256" key="8">
    <source>
        <dbReference type="ARBA" id="ARBA00023315"/>
    </source>
</evidence>
<dbReference type="GO" id="GO:0016020">
    <property type="term" value="C:membrane"/>
    <property type="evidence" value="ECO:0007669"/>
    <property type="project" value="UniProtKB-SubCell"/>
</dbReference>
<dbReference type="PIRSF" id="PIRSF037006">
    <property type="entry name" value="Wax_synthase"/>
    <property type="match status" value="1"/>
</dbReference>
<evidence type="ECO:0000256" key="5">
    <source>
        <dbReference type="ARBA" id="ARBA00022989"/>
    </source>
</evidence>
<feature type="transmembrane region" description="Helical" evidence="9">
    <location>
        <begin position="36"/>
        <end position="56"/>
    </location>
</feature>
<keyword evidence="7 9" id="KW-0472">Membrane</keyword>
<dbReference type="AlphaFoldDB" id="A0A2P2IRX7"/>
<feature type="transmembrane region" description="Helical" evidence="9">
    <location>
        <begin position="302"/>
        <end position="321"/>
    </location>
</feature>
<comment type="subcellular location">
    <subcellularLocation>
        <location evidence="1">Membrane</location>
        <topology evidence="1">Multi-pass membrane protein</topology>
    </subcellularLocation>
</comment>
<feature type="transmembrane region" description="Helical" evidence="9">
    <location>
        <begin position="62"/>
        <end position="80"/>
    </location>
</feature>
<dbReference type="Pfam" id="PF13813">
    <property type="entry name" value="MBOAT_2"/>
    <property type="match status" value="1"/>
</dbReference>
<dbReference type="EMBL" id="GGEC01003491">
    <property type="protein sequence ID" value="MBW83974.1"/>
    <property type="molecule type" value="Transcribed_RNA"/>
</dbReference>
<dbReference type="InterPro" id="IPR017088">
    <property type="entry name" value="Wax_synthase_Magnoliopsida"/>
</dbReference>
<dbReference type="PANTHER" id="PTHR31595:SF46">
    <property type="entry name" value="ACYL-COA--STEROL O-ACYLTRANSFERASE 1"/>
    <property type="match status" value="1"/>
</dbReference>
<dbReference type="InterPro" id="IPR044851">
    <property type="entry name" value="Wax_synthase"/>
</dbReference>
<keyword evidence="4 9" id="KW-0812">Transmembrane</keyword>
<keyword evidence="3 11" id="KW-0808">Transferase</keyword>
<evidence type="ECO:0000256" key="6">
    <source>
        <dbReference type="ARBA" id="ARBA00023098"/>
    </source>
</evidence>
<keyword evidence="8 11" id="KW-0012">Acyltransferase</keyword>
<feature type="transmembrane region" description="Helical" evidence="9">
    <location>
        <begin position="168"/>
        <end position="189"/>
    </location>
</feature>
<keyword evidence="5 9" id="KW-1133">Transmembrane helix</keyword>
<evidence type="ECO:0000256" key="9">
    <source>
        <dbReference type="SAM" id="Phobius"/>
    </source>
</evidence>
<comment type="similarity">
    <text evidence="2">Belongs to the wax synthase family.</text>
</comment>
<evidence type="ECO:0000259" key="10">
    <source>
        <dbReference type="Pfam" id="PF13813"/>
    </source>
</evidence>
<name>A0A2P2IRX7_RHIMU</name>
<reference evidence="11" key="1">
    <citation type="submission" date="2018-02" db="EMBL/GenBank/DDBJ databases">
        <title>Rhizophora mucronata_Transcriptome.</title>
        <authorList>
            <person name="Meera S.P."/>
            <person name="Sreeshan A."/>
            <person name="Augustine A."/>
        </authorList>
    </citation>
    <scope>NUCLEOTIDE SEQUENCE</scope>
    <source>
        <tissue evidence="11">Leaf</tissue>
    </source>
</reference>
<feature type="transmembrane region" description="Helical" evidence="9">
    <location>
        <begin position="270"/>
        <end position="290"/>
    </location>
</feature>